<dbReference type="Gene3D" id="2.60.40.10">
    <property type="entry name" value="Immunoglobulins"/>
    <property type="match status" value="1"/>
</dbReference>
<dbReference type="PROSITE" id="PS50835">
    <property type="entry name" value="IG_LIKE"/>
    <property type="match status" value="1"/>
</dbReference>
<organism evidence="3 4">
    <name type="scientific">Ranitomeya imitator</name>
    <name type="common">mimic poison frog</name>
    <dbReference type="NCBI Taxonomy" id="111125"/>
    <lineage>
        <taxon>Eukaryota</taxon>
        <taxon>Metazoa</taxon>
        <taxon>Chordata</taxon>
        <taxon>Craniata</taxon>
        <taxon>Vertebrata</taxon>
        <taxon>Euteleostomi</taxon>
        <taxon>Amphibia</taxon>
        <taxon>Batrachia</taxon>
        <taxon>Anura</taxon>
        <taxon>Neobatrachia</taxon>
        <taxon>Hyloidea</taxon>
        <taxon>Dendrobatidae</taxon>
        <taxon>Dendrobatinae</taxon>
        <taxon>Ranitomeya</taxon>
    </lineage>
</organism>
<evidence type="ECO:0000313" key="3">
    <source>
        <dbReference type="EMBL" id="CAJ0947789.1"/>
    </source>
</evidence>
<dbReference type="SUPFAM" id="SSF48726">
    <property type="entry name" value="Immunoglobulin"/>
    <property type="match status" value="1"/>
</dbReference>
<feature type="transmembrane region" description="Helical" evidence="1">
    <location>
        <begin position="67"/>
        <end position="88"/>
    </location>
</feature>
<comment type="caution">
    <text evidence="3">The sequence shown here is derived from an EMBL/GenBank/DDBJ whole genome shotgun (WGS) entry which is preliminary data.</text>
</comment>
<sequence length="177" mass="19521">MAARSAGTGQTGEELPANQSVIINQTESVTLACKVDGNPPASMVWVKGEVEVETNKKNVSHNSYQDLAFAFLCGLSISILIILMYKLITRKKWWKDKNYMKAKEPPASAELPENEIYMNVSQSEHKTEESADASAQLDPIGVTSEEDLHYSTIAFTSKPSKVPPSQPETEYAEIIVK</sequence>
<gene>
    <name evidence="3" type="ORF">RIMI_LOCUS11823945</name>
</gene>
<accession>A0ABN9LQ87</accession>
<evidence type="ECO:0000259" key="2">
    <source>
        <dbReference type="PROSITE" id="PS50835"/>
    </source>
</evidence>
<dbReference type="Proteomes" id="UP001176940">
    <property type="component" value="Unassembled WGS sequence"/>
</dbReference>
<name>A0ABN9LQ87_9NEOB</name>
<dbReference type="InterPro" id="IPR013783">
    <property type="entry name" value="Ig-like_fold"/>
</dbReference>
<dbReference type="Pfam" id="PF13895">
    <property type="entry name" value="Ig_2"/>
    <property type="match status" value="1"/>
</dbReference>
<keyword evidence="4" id="KW-1185">Reference proteome</keyword>
<keyword evidence="1" id="KW-0472">Membrane</keyword>
<feature type="domain" description="Ig-like" evidence="2">
    <location>
        <begin position="16"/>
        <end position="47"/>
    </location>
</feature>
<protein>
    <recommendedName>
        <fullName evidence="2">Ig-like domain-containing protein</fullName>
    </recommendedName>
</protein>
<keyword evidence="1" id="KW-0812">Transmembrane</keyword>
<evidence type="ECO:0000313" key="4">
    <source>
        <dbReference type="Proteomes" id="UP001176940"/>
    </source>
</evidence>
<reference evidence="3" key="1">
    <citation type="submission" date="2023-07" db="EMBL/GenBank/DDBJ databases">
        <authorList>
            <person name="Stuckert A."/>
        </authorList>
    </citation>
    <scope>NUCLEOTIDE SEQUENCE</scope>
</reference>
<evidence type="ECO:0000256" key="1">
    <source>
        <dbReference type="SAM" id="Phobius"/>
    </source>
</evidence>
<dbReference type="InterPro" id="IPR036179">
    <property type="entry name" value="Ig-like_dom_sf"/>
</dbReference>
<keyword evidence="1" id="KW-1133">Transmembrane helix</keyword>
<dbReference type="InterPro" id="IPR007110">
    <property type="entry name" value="Ig-like_dom"/>
</dbReference>
<dbReference type="EMBL" id="CAUEEQ010027246">
    <property type="protein sequence ID" value="CAJ0947789.1"/>
    <property type="molecule type" value="Genomic_DNA"/>
</dbReference>
<proteinExistence type="predicted"/>